<dbReference type="SUPFAM" id="SSF101576">
    <property type="entry name" value="Supernatant protein factor (SPF), C-terminal domain"/>
    <property type="match status" value="1"/>
</dbReference>
<sequence>MSGHVGDLSPKQEEALAKFRENIQDILPLLPAQDDYYILKWLRARCFDLQKSEAMLRKHVEYRKRMDAEHILEWQAPEVVQKYMTGGRCGYDREGCPIWYEIIGPLDAKGILFSVSKQDLLKKKFQDCEILRGLCDAQTEKLGKKIESVIMVYDFEGLSLKHLWKPAVEAYSELLSMFEENYPECLKHAFIIKAPKLFPVAYNLVKRFLSEDTRKKIVILGANWKEALLNHIDAKELPVEYGGTLTDPDGDPKCKSKLNYGGEVPKKYYMRDQLKTQYEHSVVVSRGSSHQVEYEILFPGCVLRWQFMSDSADIGFGVFLKTKVGARQHAGDMSEIFANQRYNAHMVPEDGSLTCADAGIYVLRFDNTYSYLHAKKISYTVEVLLPDKKAEAGFKQLDNQLEVLTLNDA</sequence>
<keyword evidence="1" id="KW-0813">Transport</keyword>
<proteinExistence type="predicted"/>
<evidence type="ECO:0000259" key="3">
    <source>
        <dbReference type="PROSITE" id="PS50191"/>
    </source>
</evidence>
<dbReference type="SUPFAM" id="SSF46938">
    <property type="entry name" value="CRAL/TRIO N-terminal domain"/>
    <property type="match status" value="1"/>
</dbReference>
<dbReference type="Gene3D" id="2.60.120.680">
    <property type="entry name" value="GOLD domain"/>
    <property type="match status" value="1"/>
</dbReference>
<dbReference type="STRING" id="28377.ENSACAP00000009475"/>
<dbReference type="PANTHER" id="PTHR23324">
    <property type="entry name" value="SEC14 RELATED PROTEIN"/>
    <property type="match status" value="1"/>
</dbReference>
<dbReference type="SMART" id="SM00516">
    <property type="entry name" value="SEC14"/>
    <property type="match status" value="1"/>
</dbReference>
<reference evidence="5" key="1">
    <citation type="submission" date="2009-12" db="EMBL/GenBank/DDBJ databases">
        <title>The Genome Sequence of Anolis carolinensis (Green Anole Lizard).</title>
        <authorList>
            <consortium name="The Genome Sequencing Platform"/>
            <person name="Di Palma F."/>
            <person name="Alfoldi J."/>
            <person name="Heiman D."/>
            <person name="Young S."/>
            <person name="Grabherr M."/>
            <person name="Johnson J."/>
            <person name="Lander E.S."/>
            <person name="Lindblad-Toh K."/>
        </authorList>
    </citation>
    <scope>NUCLEOTIDE SEQUENCE [LARGE SCALE GENOMIC DNA]</scope>
    <source>
        <strain evidence="5">JBL SC #1</strain>
    </source>
</reference>
<dbReference type="GO" id="GO:0005737">
    <property type="term" value="C:cytoplasm"/>
    <property type="evidence" value="ECO:0000318"/>
    <property type="project" value="GO_Central"/>
</dbReference>
<dbReference type="InParanoid" id="H9GFG7"/>
<evidence type="ECO:0000313" key="6">
    <source>
        <dbReference type="Proteomes" id="UP000001646"/>
    </source>
</evidence>
<dbReference type="InterPro" id="IPR051064">
    <property type="entry name" value="SEC14/CRAL-TRIO_domain"/>
</dbReference>
<dbReference type="HOGENOM" id="CLU_014001_2_1_1"/>
<dbReference type="OrthoDB" id="1434354at2759"/>
<name>H9GFG7_ANOCA</name>
<dbReference type="eggNOG" id="KOG1471">
    <property type="taxonomic scope" value="Eukaryota"/>
</dbReference>
<feature type="domain" description="CRAL-TRIO" evidence="3">
    <location>
        <begin position="76"/>
        <end position="249"/>
    </location>
</feature>
<dbReference type="InterPro" id="IPR036598">
    <property type="entry name" value="GOLD_dom_sf"/>
</dbReference>
<dbReference type="PROSITE" id="PS50191">
    <property type="entry name" value="CRAL_TRIO"/>
    <property type="match status" value="1"/>
</dbReference>
<evidence type="ECO:0000256" key="1">
    <source>
        <dbReference type="ARBA" id="ARBA00022448"/>
    </source>
</evidence>
<dbReference type="RefSeq" id="XP_003226849.1">
    <property type="nucleotide sequence ID" value="XM_003226801.3"/>
</dbReference>
<dbReference type="Proteomes" id="UP000001646">
    <property type="component" value="Unplaced"/>
</dbReference>
<protein>
    <submittedName>
        <fullName evidence="5">SEC14 like lipid binding 2</fullName>
    </submittedName>
</protein>
<dbReference type="KEGG" id="acs:100568198"/>
<dbReference type="InterPro" id="IPR036273">
    <property type="entry name" value="CRAL/TRIO_N_dom_sf"/>
</dbReference>
<dbReference type="SMART" id="SM01100">
    <property type="entry name" value="CRAL_TRIO_N"/>
    <property type="match status" value="1"/>
</dbReference>
<dbReference type="InterPro" id="IPR036865">
    <property type="entry name" value="CRAL-TRIO_dom_sf"/>
</dbReference>
<dbReference type="AlphaFoldDB" id="H9GFG7"/>
<keyword evidence="2" id="KW-0446">Lipid-binding</keyword>
<accession>H9GFG7</accession>
<dbReference type="GO" id="GO:0005829">
    <property type="term" value="C:cytosol"/>
    <property type="evidence" value="ECO:0007669"/>
    <property type="project" value="Ensembl"/>
</dbReference>
<organism evidence="5 6">
    <name type="scientific">Anolis carolinensis</name>
    <name type="common">Green anole</name>
    <name type="synonym">American chameleon</name>
    <dbReference type="NCBI Taxonomy" id="28377"/>
    <lineage>
        <taxon>Eukaryota</taxon>
        <taxon>Metazoa</taxon>
        <taxon>Chordata</taxon>
        <taxon>Craniata</taxon>
        <taxon>Vertebrata</taxon>
        <taxon>Euteleostomi</taxon>
        <taxon>Lepidosauria</taxon>
        <taxon>Squamata</taxon>
        <taxon>Bifurcata</taxon>
        <taxon>Unidentata</taxon>
        <taxon>Episquamata</taxon>
        <taxon>Toxicofera</taxon>
        <taxon>Iguania</taxon>
        <taxon>Dactyloidae</taxon>
        <taxon>Anolis</taxon>
    </lineage>
</organism>
<dbReference type="PROSITE" id="PS50866">
    <property type="entry name" value="GOLD"/>
    <property type="match status" value="1"/>
</dbReference>
<dbReference type="InterPro" id="IPR001251">
    <property type="entry name" value="CRAL-TRIO_dom"/>
</dbReference>
<dbReference type="Bgee" id="ENSACAG00000009521">
    <property type="expression patterns" value="Expressed in liver and 10 other cell types or tissues"/>
</dbReference>
<evidence type="ECO:0000256" key="2">
    <source>
        <dbReference type="ARBA" id="ARBA00023121"/>
    </source>
</evidence>
<dbReference type="GeneTree" id="ENSGT00940000160650"/>
<dbReference type="Ensembl" id="ENSACAT00000009672.4">
    <property type="protein sequence ID" value="ENSACAP00000009475.3"/>
    <property type="gene ID" value="ENSACAG00000009521.4"/>
</dbReference>
<dbReference type="CTD" id="23541"/>
<dbReference type="FunFam" id="2.60.120.680:FF:000001">
    <property type="entry name" value="SEC14-like protein 2 isoform X1"/>
    <property type="match status" value="1"/>
</dbReference>
<dbReference type="GeneID" id="100568198"/>
<dbReference type="Pfam" id="PF00650">
    <property type="entry name" value="CRAL_TRIO"/>
    <property type="match status" value="1"/>
</dbReference>
<dbReference type="SUPFAM" id="SSF52087">
    <property type="entry name" value="CRAL/TRIO domain"/>
    <property type="match status" value="1"/>
</dbReference>
<dbReference type="Gene3D" id="3.40.525.10">
    <property type="entry name" value="CRAL-TRIO lipid binding domain"/>
    <property type="match status" value="1"/>
</dbReference>
<dbReference type="CDD" id="cd00170">
    <property type="entry name" value="SEC14"/>
    <property type="match status" value="1"/>
</dbReference>
<keyword evidence="6" id="KW-1185">Reference proteome</keyword>
<dbReference type="GO" id="GO:0005654">
    <property type="term" value="C:nucleoplasm"/>
    <property type="evidence" value="ECO:0007669"/>
    <property type="project" value="Ensembl"/>
</dbReference>
<evidence type="ECO:0000313" key="5">
    <source>
        <dbReference type="Ensembl" id="ENSACAP00000009475.3"/>
    </source>
</evidence>
<gene>
    <name evidence="5" type="primary">SEC14L2</name>
</gene>
<dbReference type="InterPro" id="IPR011074">
    <property type="entry name" value="CRAL/TRIO_N_dom"/>
</dbReference>
<feature type="domain" description="GOLD" evidence="4">
    <location>
        <begin position="275"/>
        <end position="383"/>
    </location>
</feature>
<dbReference type="InterPro" id="IPR009038">
    <property type="entry name" value="GOLD_dom"/>
</dbReference>
<evidence type="ECO:0000259" key="4">
    <source>
        <dbReference type="PROSITE" id="PS50866"/>
    </source>
</evidence>
<reference evidence="5" key="3">
    <citation type="submission" date="2025-09" db="UniProtKB">
        <authorList>
            <consortium name="Ensembl"/>
        </authorList>
    </citation>
    <scope>IDENTIFICATION</scope>
</reference>
<reference evidence="5" key="2">
    <citation type="submission" date="2025-08" db="UniProtKB">
        <authorList>
            <consortium name="Ensembl"/>
        </authorList>
    </citation>
    <scope>IDENTIFICATION</scope>
</reference>
<dbReference type="PANTHER" id="PTHR23324:SF83">
    <property type="entry name" value="SEC14-LIKE PROTEIN 2"/>
    <property type="match status" value="1"/>
</dbReference>
<dbReference type="FunFam" id="3.40.525.10:FF:000009">
    <property type="entry name" value="SEC14-like 2 (S. cerevisiae)"/>
    <property type="match status" value="1"/>
</dbReference>
<dbReference type="GO" id="GO:0008289">
    <property type="term" value="F:lipid binding"/>
    <property type="evidence" value="ECO:0007669"/>
    <property type="project" value="UniProtKB-KW"/>
</dbReference>
<dbReference type="PRINTS" id="PR00180">
    <property type="entry name" value="CRETINALDHBP"/>
</dbReference>